<dbReference type="GO" id="GO:0016616">
    <property type="term" value="F:oxidoreductase activity, acting on the CH-OH group of donors, NAD or NADP as acceptor"/>
    <property type="evidence" value="ECO:0007669"/>
    <property type="project" value="TreeGrafter"/>
</dbReference>
<sequence length="269" mass="27445">MTEMNTAGVAQNDTLFAVTEGVAERPVAVVTAAGGPMGAAIARRLAATHALVLNDRSADRLATTAEALCADGATVVTVAGDVSERATAVALRENAVARWGRLDALVNVAGGVKGPLNQPILDITDDQWSRTLDINLTSAFRCLQEAARVMVGAGGGRIVNIGSTSWAGSPDRAHYAAAKAGLVALTRSAATQLGPHGITVNVIVLGATTTTVVDRPDGTWVQDWAAHNPLGRPNTVDDVADAVEFLLGAGSRNISGQALTVAGGLNPSL</sequence>
<reference evidence="3" key="2">
    <citation type="submission" date="2020-09" db="EMBL/GenBank/DDBJ databases">
        <authorList>
            <person name="Sun Q."/>
            <person name="Zhou Y."/>
        </authorList>
    </citation>
    <scope>NUCLEOTIDE SEQUENCE</scope>
    <source>
        <strain evidence="3">CGMCC 4.7679</strain>
    </source>
</reference>
<dbReference type="PRINTS" id="PR00081">
    <property type="entry name" value="GDHRDH"/>
</dbReference>
<dbReference type="CDD" id="cd05233">
    <property type="entry name" value="SDR_c"/>
    <property type="match status" value="1"/>
</dbReference>
<dbReference type="FunFam" id="3.40.50.720:FF:000084">
    <property type="entry name" value="Short-chain dehydrogenase reductase"/>
    <property type="match status" value="1"/>
</dbReference>
<reference evidence="3" key="1">
    <citation type="journal article" date="2014" name="Int. J. Syst. Evol. Microbiol.">
        <title>Complete genome sequence of Corynebacterium casei LMG S-19264T (=DSM 44701T), isolated from a smear-ripened cheese.</title>
        <authorList>
            <consortium name="US DOE Joint Genome Institute (JGI-PGF)"/>
            <person name="Walter F."/>
            <person name="Albersmeier A."/>
            <person name="Kalinowski J."/>
            <person name="Ruckert C."/>
        </authorList>
    </citation>
    <scope>NUCLEOTIDE SEQUENCE</scope>
    <source>
        <strain evidence="3">CGMCC 4.7679</strain>
    </source>
</reference>
<dbReference type="Proteomes" id="UP000658656">
    <property type="component" value="Unassembled WGS sequence"/>
</dbReference>
<comment type="similarity">
    <text evidence="1">Belongs to the short-chain dehydrogenases/reductases (SDR) family.</text>
</comment>
<dbReference type="Gene3D" id="3.40.50.720">
    <property type="entry name" value="NAD(P)-binding Rossmann-like Domain"/>
    <property type="match status" value="1"/>
</dbReference>
<dbReference type="PANTHER" id="PTHR42760">
    <property type="entry name" value="SHORT-CHAIN DEHYDROGENASES/REDUCTASES FAMILY MEMBER"/>
    <property type="match status" value="1"/>
</dbReference>
<proteinExistence type="inferred from homology"/>
<dbReference type="SUPFAM" id="SSF51735">
    <property type="entry name" value="NAD(P)-binding Rossmann-fold domains"/>
    <property type="match status" value="1"/>
</dbReference>
<protein>
    <submittedName>
        <fullName evidence="3">3-oxoacyl-ACP reductase</fullName>
    </submittedName>
</protein>
<evidence type="ECO:0000313" key="4">
    <source>
        <dbReference type="Proteomes" id="UP000658656"/>
    </source>
</evidence>
<evidence type="ECO:0000313" key="3">
    <source>
        <dbReference type="EMBL" id="GHF36235.1"/>
    </source>
</evidence>
<keyword evidence="2" id="KW-0560">Oxidoreductase</keyword>
<dbReference type="EMBL" id="BNAV01000001">
    <property type="protein sequence ID" value="GHF36235.1"/>
    <property type="molecule type" value="Genomic_DNA"/>
</dbReference>
<dbReference type="AlphaFoldDB" id="A0A8H9IPX3"/>
<organism evidence="3 4">
    <name type="scientific">Amycolatopsis bartoniae</name>
    <dbReference type="NCBI Taxonomy" id="941986"/>
    <lineage>
        <taxon>Bacteria</taxon>
        <taxon>Bacillati</taxon>
        <taxon>Actinomycetota</taxon>
        <taxon>Actinomycetes</taxon>
        <taxon>Pseudonocardiales</taxon>
        <taxon>Pseudonocardiaceae</taxon>
        <taxon>Amycolatopsis</taxon>
    </lineage>
</organism>
<comment type="caution">
    <text evidence="3">The sequence shown here is derived from an EMBL/GenBank/DDBJ whole genome shotgun (WGS) entry which is preliminary data.</text>
</comment>
<name>A0A8H9IPX3_9PSEU</name>
<keyword evidence="4" id="KW-1185">Reference proteome</keyword>
<dbReference type="OrthoDB" id="286404at2"/>
<evidence type="ECO:0000256" key="1">
    <source>
        <dbReference type="ARBA" id="ARBA00006484"/>
    </source>
</evidence>
<evidence type="ECO:0000256" key="2">
    <source>
        <dbReference type="ARBA" id="ARBA00023002"/>
    </source>
</evidence>
<accession>A0A8H9IPX3</accession>
<gene>
    <name evidence="3" type="ORF">GCM10017566_06630</name>
</gene>
<dbReference type="InterPro" id="IPR036291">
    <property type="entry name" value="NAD(P)-bd_dom_sf"/>
</dbReference>
<dbReference type="PANTHER" id="PTHR42760:SF133">
    <property type="entry name" value="3-OXOACYL-[ACYL-CARRIER-PROTEIN] REDUCTASE"/>
    <property type="match status" value="1"/>
</dbReference>
<dbReference type="PRINTS" id="PR00080">
    <property type="entry name" value="SDRFAMILY"/>
</dbReference>
<dbReference type="Pfam" id="PF13561">
    <property type="entry name" value="adh_short_C2"/>
    <property type="match status" value="1"/>
</dbReference>
<dbReference type="InterPro" id="IPR002347">
    <property type="entry name" value="SDR_fam"/>
</dbReference>